<comment type="subunit">
    <text evidence="1">Homodimer.</text>
</comment>
<evidence type="ECO:0000256" key="1">
    <source>
        <dbReference type="ARBA" id="ARBA00011738"/>
    </source>
</evidence>
<dbReference type="GO" id="GO:0004364">
    <property type="term" value="F:glutathione transferase activity"/>
    <property type="evidence" value="ECO:0007669"/>
    <property type="project" value="TreeGrafter"/>
</dbReference>
<dbReference type="Proteomes" id="UP000728032">
    <property type="component" value="Unassembled WGS sequence"/>
</dbReference>
<dbReference type="PROSITE" id="PS50404">
    <property type="entry name" value="GST_NTER"/>
    <property type="match status" value="1"/>
</dbReference>
<dbReference type="SFLD" id="SFLDG00358">
    <property type="entry name" value="Main_(cytGST)"/>
    <property type="match status" value="1"/>
</dbReference>
<protein>
    <recommendedName>
        <fullName evidence="6">Glutathione S-transferase</fullName>
    </recommendedName>
</protein>
<dbReference type="GO" id="GO:0006749">
    <property type="term" value="P:glutathione metabolic process"/>
    <property type="evidence" value="ECO:0007669"/>
    <property type="project" value="TreeGrafter"/>
</dbReference>
<dbReference type="InterPro" id="IPR004046">
    <property type="entry name" value="GST_C"/>
</dbReference>
<proteinExistence type="predicted"/>
<dbReference type="InterPro" id="IPR036282">
    <property type="entry name" value="Glutathione-S-Trfase_C_sf"/>
</dbReference>
<reference evidence="4" key="1">
    <citation type="submission" date="2020-11" db="EMBL/GenBank/DDBJ databases">
        <authorList>
            <person name="Tran Van P."/>
        </authorList>
    </citation>
    <scope>NUCLEOTIDE SEQUENCE</scope>
</reference>
<feature type="domain" description="GST C-terminal" evidence="3">
    <location>
        <begin position="88"/>
        <end position="207"/>
    </location>
</feature>
<dbReference type="EMBL" id="OC917906">
    <property type="protein sequence ID" value="CAD7648250.1"/>
    <property type="molecule type" value="Genomic_DNA"/>
</dbReference>
<dbReference type="SFLD" id="SFLDG01153">
    <property type="entry name" value="Main.4:_Theta-like"/>
    <property type="match status" value="1"/>
</dbReference>
<dbReference type="Pfam" id="PF02798">
    <property type="entry name" value="GST_N"/>
    <property type="match status" value="1"/>
</dbReference>
<dbReference type="SUPFAM" id="SSF47616">
    <property type="entry name" value="GST C-terminal domain-like"/>
    <property type="match status" value="1"/>
</dbReference>
<evidence type="ECO:0000259" key="3">
    <source>
        <dbReference type="PROSITE" id="PS50405"/>
    </source>
</evidence>
<dbReference type="FunFam" id="3.40.30.10:FF:000034">
    <property type="entry name" value="glutathione S-transferase 1"/>
    <property type="match status" value="1"/>
</dbReference>
<dbReference type="PANTHER" id="PTHR43969:SF9">
    <property type="entry name" value="GLUTATHIONE S TRANSFERASE D10, ISOFORM A-RELATED"/>
    <property type="match status" value="1"/>
</dbReference>
<dbReference type="Pfam" id="PF14497">
    <property type="entry name" value="GST_C_3"/>
    <property type="match status" value="1"/>
</dbReference>
<accession>A0A7R9QJM0</accession>
<dbReference type="Gene3D" id="3.40.30.10">
    <property type="entry name" value="Glutaredoxin"/>
    <property type="match status" value="1"/>
</dbReference>
<dbReference type="PROSITE" id="PS50405">
    <property type="entry name" value="GST_CTER"/>
    <property type="match status" value="1"/>
</dbReference>
<organism evidence="4">
    <name type="scientific">Oppiella nova</name>
    <dbReference type="NCBI Taxonomy" id="334625"/>
    <lineage>
        <taxon>Eukaryota</taxon>
        <taxon>Metazoa</taxon>
        <taxon>Ecdysozoa</taxon>
        <taxon>Arthropoda</taxon>
        <taxon>Chelicerata</taxon>
        <taxon>Arachnida</taxon>
        <taxon>Acari</taxon>
        <taxon>Acariformes</taxon>
        <taxon>Sarcoptiformes</taxon>
        <taxon>Oribatida</taxon>
        <taxon>Brachypylina</taxon>
        <taxon>Oppioidea</taxon>
        <taxon>Oppiidae</taxon>
        <taxon>Oppiella</taxon>
    </lineage>
</organism>
<dbReference type="InterPro" id="IPR004045">
    <property type="entry name" value="Glutathione_S-Trfase_N"/>
</dbReference>
<dbReference type="Gene3D" id="1.20.1050.10">
    <property type="match status" value="1"/>
</dbReference>
<dbReference type="SFLD" id="SFLDS00019">
    <property type="entry name" value="Glutathione_Transferase_(cytos"/>
    <property type="match status" value="1"/>
</dbReference>
<feature type="non-terminal residue" evidence="4">
    <location>
        <position position="207"/>
    </location>
</feature>
<feature type="domain" description="GST N-terminal" evidence="2">
    <location>
        <begin position="1"/>
        <end position="82"/>
    </location>
</feature>
<evidence type="ECO:0008006" key="6">
    <source>
        <dbReference type="Google" id="ProtNLM"/>
    </source>
</evidence>
<dbReference type="PANTHER" id="PTHR43969">
    <property type="entry name" value="GLUTATHIONE S TRANSFERASE D10, ISOFORM A-RELATED"/>
    <property type="match status" value="1"/>
</dbReference>
<evidence type="ECO:0000259" key="2">
    <source>
        <dbReference type="PROSITE" id="PS50404"/>
    </source>
</evidence>
<keyword evidence="5" id="KW-1185">Reference proteome</keyword>
<dbReference type="AlphaFoldDB" id="A0A7R9QJM0"/>
<evidence type="ECO:0000313" key="4">
    <source>
        <dbReference type="EMBL" id="CAD7648250.1"/>
    </source>
</evidence>
<dbReference type="InterPro" id="IPR036249">
    <property type="entry name" value="Thioredoxin-like_sf"/>
</dbReference>
<dbReference type="FunFam" id="1.20.1050.10:FF:000007">
    <property type="entry name" value="Glutathione S-transferase 1-1"/>
    <property type="match status" value="1"/>
</dbReference>
<gene>
    <name evidence="4" type="ORF">ONB1V03_LOCUS6655</name>
</gene>
<dbReference type="InterPro" id="IPR040079">
    <property type="entry name" value="Glutathione_S-Trfase"/>
</dbReference>
<evidence type="ECO:0000313" key="5">
    <source>
        <dbReference type="Proteomes" id="UP000728032"/>
    </source>
</evidence>
<dbReference type="EMBL" id="CAJPVJ010003081">
    <property type="protein sequence ID" value="CAG2167143.1"/>
    <property type="molecule type" value="Genomic_DNA"/>
</dbReference>
<dbReference type="OrthoDB" id="6491150at2759"/>
<name>A0A7R9QJM0_9ACAR</name>
<sequence>MPIDLYYFRFSGPSRAILMTVRQLNLNVNLKHVDLTEGEQNKPEFLKINPGHEVPVIIDNGFTLCESRAIMQYLCNAYASDSALYPTEPKARALVDRWLYFDNMLYTGINSLLRTKSIYGLQVPEETHNNYKKNLKLIDQLIGDKPYLTGNGLTLADLTLLATTANIEWYEDFDFNEYPNYRDWSSRLKSALPYYEEINGITKEDRD</sequence>
<dbReference type="SUPFAM" id="SSF52833">
    <property type="entry name" value="Thioredoxin-like"/>
    <property type="match status" value="1"/>
</dbReference>
<dbReference type="InterPro" id="IPR010987">
    <property type="entry name" value="Glutathione-S-Trfase_C-like"/>
</dbReference>